<dbReference type="SUPFAM" id="SSF52317">
    <property type="entry name" value="Class I glutamine amidotransferase-like"/>
    <property type="match status" value="1"/>
</dbReference>
<dbReference type="Proteomes" id="UP000198867">
    <property type="component" value="Unassembled WGS sequence"/>
</dbReference>
<reference evidence="3" key="1">
    <citation type="submission" date="2016-10" db="EMBL/GenBank/DDBJ databases">
        <authorList>
            <person name="Varghese N."/>
            <person name="Submissions S."/>
        </authorList>
    </citation>
    <scope>NUCLEOTIDE SEQUENCE [LARGE SCALE GENOMIC DNA]</scope>
    <source>
        <strain evidence="3">CGMCC 1.11101</strain>
    </source>
</reference>
<keyword evidence="2" id="KW-0315">Glutamine amidotransferase</keyword>
<dbReference type="PANTHER" id="PTHR42695:SF5">
    <property type="entry name" value="GLUTAMINE AMIDOTRANSFERASE YLR126C-RELATED"/>
    <property type="match status" value="1"/>
</dbReference>
<evidence type="ECO:0000313" key="2">
    <source>
        <dbReference type="EMBL" id="SFN89698.1"/>
    </source>
</evidence>
<dbReference type="EMBL" id="FOVM01000007">
    <property type="protein sequence ID" value="SFN89698.1"/>
    <property type="molecule type" value="Genomic_DNA"/>
</dbReference>
<dbReference type="GO" id="GO:0005829">
    <property type="term" value="C:cytosol"/>
    <property type="evidence" value="ECO:0007669"/>
    <property type="project" value="TreeGrafter"/>
</dbReference>
<keyword evidence="2" id="KW-0808">Transferase</keyword>
<protein>
    <submittedName>
        <fullName evidence="2">GMP synthase-Glutamine amidotransferase</fullName>
    </submittedName>
</protein>
<dbReference type="GO" id="GO:0016740">
    <property type="term" value="F:transferase activity"/>
    <property type="evidence" value="ECO:0007669"/>
    <property type="project" value="UniProtKB-KW"/>
</dbReference>
<dbReference type="InterPro" id="IPR017926">
    <property type="entry name" value="GATASE"/>
</dbReference>
<dbReference type="RefSeq" id="WP_090711947.1">
    <property type="nucleotide sequence ID" value="NZ_FOVM01000007.1"/>
</dbReference>
<gene>
    <name evidence="2" type="ORF">SAMN05216219_2519</name>
</gene>
<sequence length="256" mass="26833">MTTVLVVEHESNAGVGLVGERIRAAGAALDVVGPEAGRDIPLTADGYNGVVVLGGTPGPTDDVTAEWLPRVRTLIAHCLDTEVPFLGICLGAELLAVVANGVVGPVRNGAEVGLTELALTAAAEDDPLLGGLTGQLRALQWHTLEVHELPPGVVSLCSSDRCPNQAFRVGATAWGLQFHLEALAATAEEWAGEDSEDLRSVGLTGSEVVARMQEHEVSLRDTWSTVADRWMSLVVSAADQLAEPASEVLNSHARRS</sequence>
<dbReference type="PROSITE" id="PS51273">
    <property type="entry name" value="GATASE_TYPE_1"/>
    <property type="match status" value="1"/>
</dbReference>
<feature type="domain" description="Glutamine amidotransferase" evidence="1">
    <location>
        <begin position="21"/>
        <end position="184"/>
    </location>
</feature>
<dbReference type="PANTHER" id="PTHR42695">
    <property type="entry name" value="GLUTAMINE AMIDOTRANSFERASE YLR126C-RELATED"/>
    <property type="match status" value="1"/>
</dbReference>
<dbReference type="Pfam" id="PF00117">
    <property type="entry name" value="GATase"/>
    <property type="match status" value="1"/>
</dbReference>
<dbReference type="InterPro" id="IPR029062">
    <property type="entry name" value="Class_I_gatase-like"/>
</dbReference>
<keyword evidence="3" id="KW-1185">Reference proteome</keyword>
<evidence type="ECO:0000259" key="1">
    <source>
        <dbReference type="Pfam" id="PF00117"/>
    </source>
</evidence>
<dbReference type="AlphaFoldDB" id="A0A1I5CRW7"/>
<dbReference type="InterPro" id="IPR044992">
    <property type="entry name" value="ChyE-like"/>
</dbReference>
<dbReference type="Gene3D" id="3.40.50.880">
    <property type="match status" value="1"/>
</dbReference>
<evidence type="ECO:0000313" key="3">
    <source>
        <dbReference type="Proteomes" id="UP000198867"/>
    </source>
</evidence>
<dbReference type="CDD" id="cd01741">
    <property type="entry name" value="GATase1_1"/>
    <property type="match status" value="1"/>
</dbReference>
<dbReference type="STRING" id="995034.SAMN05216219_2519"/>
<accession>A0A1I5CRW7</accession>
<dbReference type="OrthoDB" id="5196541at2"/>
<proteinExistence type="predicted"/>
<organism evidence="2 3">
    <name type="scientific">Mycetocola miduiensis</name>
    <dbReference type="NCBI Taxonomy" id="995034"/>
    <lineage>
        <taxon>Bacteria</taxon>
        <taxon>Bacillati</taxon>
        <taxon>Actinomycetota</taxon>
        <taxon>Actinomycetes</taxon>
        <taxon>Micrococcales</taxon>
        <taxon>Microbacteriaceae</taxon>
        <taxon>Mycetocola</taxon>
    </lineage>
</organism>
<name>A0A1I5CRW7_9MICO</name>